<dbReference type="InterPro" id="IPR013766">
    <property type="entry name" value="Thioredoxin_domain"/>
</dbReference>
<evidence type="ECO:0000256" key="1">
    <source>
        <dbReference type="ARBA" id="ARBA00004196"/>
    </source>
</evidence>
<dbReference type="KEGG" id="mcys:MCB1EB_1898"/>
<dbReference type="InterPro" id="IPR017937">
    <property type="entry name" value="Thioredoxin_CS"/>
</dbReference>
<dbReference type="GO" id="GO:0017004">
    <property type="term" value="P:cytochrome complex assembly"/>
    <property type="evidence" value="ECO:0007669"/>
    <property type="project" value="UniProtKB-KW"/>
</dbReference>
<gene>
    <name evidence="5" type="ORF">MCB1EB_1898</name>
</gene>
<protein>
    <submittedName>
        <fullName evidence="5">Redoxin domain protein</fullName>
    </submittedName>
</protein>
<keyword evidence="6" id="KW-1185">Reference proteome</keyword>
<sequence>MQLFGAYARWRDFLYHIEMFRKSLFISLWIGAAALIASAPFYAAARDNSQRPVPTGWWQTQLPQLSNSTAPIPPAHAVARSTHSFEQYRGKPLVIHFWAPWCAHCVQEIETLAMLYKEYAPSGLQFIGIAVDSANHVEQFTQKTKIPYPLYIAGFGGIELARGFGNAQGGLPFTVILNQAGEIHYTALGRRSAAEFRQQLNNL</sequence>
<keyword evidence="3" id="KW-1015">Disulfide bond</keyword>
<dbReference type="PANTHER" id="PTHR42852:SF6">
    <property type="entry name" value="THIOL:DISULFIDE INTERCHANGE PROTEIN DSBE"/>
    <property type="match status" value="1"/>
</dbReference>
<dbReference type="GO" id="GO:0030313">
    <property type="term" value="C:cell envelope"/>
    <property type="evidence" value="ECO:0007669"/>
    <property type="project" value="UniProtKB-SubCell"/>
</dbReference>
<dbReference type="InterPro" id="IPR036249">
    <property type="entry name" value="Thioredoxin-like_sf"/>
</dbReference>
<dbReference type="PROSITE" id="PS51352">
    <property type="entry name" value="THIOREDOXIN_2"/>
    <property type="match status" value="1"/>
</dbReference>
<evidence type="ECO:0000313" key="5">
    <source>
        <dbReference type="EMBL" id="BBE10059.1"/>
    </source>
</evidence>
<dbReference type="PANTHER" id="PTHR42852">
    <property type="entry name" value="THIOL:DISULFIDE INTERCHANGE PROTEIN DSBE"/>
    <property type="match status" value="1"/>
</dbReference>
<dbReference type="CDD" id="cd02966">
    <property type="entry name" value="TlpA_like_family"/>
    <property type="match status" value="1"/>
</dbReference>
<name>A0A2Z6EX76_9BURK</name>
<keyword evidence="2" id="KW-0201">Cytochrome c-type biogenesis</keyword>
<dbReference type="Gene3D" id="3.40.30.10">
    <property type="entry name" value="Glutaredoxin"/>
    <property type="match status" value="1"/>
</dbReference>
<dbReference type="SUPFAM" id="SSF52833">
    <property type="entry name" value="Thioredoxin-like"/>
    <property type="match status" value="1"/>
</dbReference>
<dbReference type="InterPro" id="IPR050553">
    <property type="entry name" value="Thioredoxin_ResA/DsbE_sf"/>
</dbReference>
<evidence type="ECO:0000256" key="2">
    <source>
        <dbReference type="ARBA" id="ARBA00022748"/>
    </source>
</evidence>
<dbReference type="PROSITE" id="PS00194">
    <property type="entry name" value="THIOREDOXIN_1"/>
    <property type="match status" value="1"/>
</dbReference>
<dbReference type="AlphaFoldDB" id="A0A2Z6EX76"/>
<keyword evidence="4" id="KW-0676">Redox-active center</keyword>
<comment type="subcellular location">
    <subcellularLocation>
        <location evidence="1">Cell envelope</location>
    </subcellularLocation>
</comment>
<organism evidence="5 6">
    <name type="scientific">Mycoavidus cysteinexigens</name>
    <dbReference type="NCBI Taxonomy" id="1553431"/>
    <lineage>
        <taxon>Bacteria</taxon>
        <taxon>Pseudomonadati</taxon>
        <taxon>Pseudomonadota</taxon>
        <taxon>Betaproteobacteria</taxon>
        <taxon>Burkholderiales</taxon>
        <taxon>Burkholderiaceae</taxon>
        <taxon>Mycoavidus</taxon>
    </lineage>
</organism>
<evidence type="ECO:0000313" key="6">
    <source>
        <dbReference type="Proteomes" id="UP000282597"/>
    </source>
</evidence>
<dbReference type="Proteomes" id="UP000282597">
    <property type="component" value="Chromosome"/>
</dbReference>
<dbReference type="GO" id="GO:0015036">
    <property type="term" value="F:disulfide oxidoreductase activity"/>
    <property type="evidence" value="ECO:0007669"/>
    <property type="project" value="UniProtKB-ARBA"/>
</dbReference>
<dbReference type="GO" id="GO:0016209">
    <property type="term" value="F:antioxidant activity"/>
    <property type="evidence" value="ECO:0007669"/>
    <property type="project" value="InterPro"/>
</dbReference>
<dbReference type="EMBL" id="AP018150">
    <property type="protein sequence ID" value="BBE10059.1"/>
    <property type="molecule type" value="Genomic_DNA"/>
</dbReference>
<dbReference type="InterPro" id="IPR000866">
    <property type="entry name" value="AhpC/TSA"/>
</dbReference>
<dbReference type="Pfam" id="PF00578">
    <property type="entry name" value="AhpC-TSA"/>
    <property type="match status" value="1"/>
</dbReference>
<proteinExistence type="predicted"/>
<evidence type="ECO:0000256" key="3">
    <source>
        <dbReference type="ARBA" id="ARBA00023157"/>
    </source>
</evidence>
<evidence type="ECO:0000256" key="4">
    <source>
        <dbReference type="ARBA" id="ARBA00023284"/>
    </source>
</evidence>
<accession>A0A2Z6EX76</accession>
<reference evidence="5 6" key="1">
    <citation type="journal article" date="2018" name="Microbes Environ.">
        <title>Comparative Genomic Insights into Endofungal Lifestyles of Two Bacterial Endosymbionts, Mycoavidus cysteinexigens and Burkholderia rhizoxinica.</title>
        <authorList>
            <person name="Sharmin D."/>
            <person name="Guo Y."/>
            <person name="Nishizawa T."/>
            <person name="Ohshima S."/>
            <person name="Sato Y."/>
            <person name="Takashima Y."/>
            <person name="Narisawa K."/>
            <person name="Ohta H."/>
        </authorList>
    </citation>
    <scope>NUCLEOTIDE SEQUENCE [LARGE SCALE GENOMIC DNA]</scope>
    <source>
        <strain evidence="5 6">B1-EB</strain>
    </source>
</reference>